<dbReference type="EMBL" id="FNPB01000018">
    <property type="protein sequence ID" value="SDY49644.1"/>
    <property type="molecule type" value="Genomic_DNA"/>
</dbReference>
<feature type="region of interest" description="Disordered" evidence="1">
    <location>
        <begin position="143"/>
        <end position="174"/>
    </location>
</feature>
<dbReference type="RefSeq" id="WP_089769574.1">
    <property type="nucleotide sequence ID" value="NZ_FNPB01000018.1"/>
</dbReference>
<name>A0A1H3KDJ7_9EURY</name>
<evidence type="ECO:0000313" key="2">
    <source>
        <dbReference type="EMBL" id="SDY49644.1"/>
    </source>
</evidence>
<dbReference type="AlphaFoldDB" id="A0A1H3KDJ7"/>
<organism evidence="2 3">
    <name type="scientific">Halobellus clavatus</name>
    <dbReference type="NCBI Taxonomy" id="660517"/>
    <lineage>
        <taxon>Archaea</taxon>
        <taxon>Methanobacteriati</taxon>
        <taxon>Methanobacteriota</taxon>
        <taxon>Stenosarchaea group</taxon>
        <taxon>Halobacteria</taxon>
        <taxon>Halobacteriales</taxon>
        <taxon>Haloferacaceae</taxon>
        <taxon>Halobellus</taxon>
    </lineage>
</organism>
<accession>A0A1H3KDJ7</accession>
<evidence type="ECO:0000313" key="3">
    <source>
        <dbReference type="Proteomes" id="UP000199170"/>
    </source>
</evidence>
<feature type="compositionally biased region" description="Polar residues" evidence="1">
    <location>
        <begin position="143"/>
        <end position="156"/>
    </location>
</feature>
<gene>
    <name evidence="2" type="ORF">SAMN04487946_11848</name>
</gene>
<dbReference type="STRING" id="660517.SAMN04487946_11848"/>
<feature type="compositionally biased region" description="Polar residues" evidence="1">
    <location>
        <begin position="165"/>
        <end position="174"/>
    </location>
</feature>
<protein>
    <submittedName>
        <fullName evidence="2">Uncharacterized protein</fullName>
    </submittedName>
</protein>
<dbReference type="Proteomes" id="UP000199170">
    <property type="component" value="Unassembled WGS sequence"/>
</dbReference>
<reference evidence="3" key="1">
    <citation type="submission" date="2016-10" db="EMBL/GenBank/DDBJ databases">
        <authorList>
            <person name="Varghese N."/>
            <person name="Submissions S."/>
        </authorList>
    </citation>
    <scope>NUCLEOTIDE SEQUENCE [LARGE SCALE GENOMIC DNA]</scope>
    <source>
        <strain evidence="3">CGMCC 1.10118</strain>
    </source>
</reference>
<sequence length="288" mass="29563">MGRRRSRSRGSDGRSIWTVLGVVLLLVTAPVGFGLNTTTDAFTSLSADRGSSVDVADDTGSIFGLDVAPSVAAGTTDRLVTVTNNAGQTINFTVAAHTGTVSNSQATLQPKESLVVSVDVACSARADSVSFTVEGTAGDRFSGKTTRSTTIGTSNCGAGPAPITSGDSSAGGSNGKGSFTLQNAKSTSLTIVAINFTDTNSSATKISNSGALTSNRSFEYSDGAFSFGTKVDLTTNQTLAPGETVEVTADKFRKQGGSPNVDMTGKYVEFVLYLSSGEQVTVRVTFPQ</sequence>
<proteinExistence type="predicted"/>
<evidence type="ECO:0000256" key="1">
    <source>
        <dbReference type="SAM" id="MobiDB-lite"/>
    </source>
</evidence>
<keyword evidence="3" id="KW-1185">Reference proteome</keyword>